<dbReference type="EMBL" id="WHVB01000031">
    <property type="protein sequence ID" value="KAF8468562.1"/>
    <property type="molecule type" value="Genomic_DNA"/>
</dbReference>
<dbReference type="AlphaFoldDB" id="A0A9P5JX84"/>
<feature type="non-terminal residue" evidence="1">
    <location>
        <position position="1"/>
    </location>
</feature>
<evidence type="ECO:0000313" key="2">
    <source>
        <dbReference type="Proteomes" id="UP000759537"/>
    </source>
</evidence>
<gene>
    <name evidence="1" type="ORF">DFH94DRAFT_620946</name>
</gene>
<keyword evidence="2" id="KW-1185">Reference proteome</keyword>
<comment type="caution">
    <text evidence="1">The sequence shown here is derived from an EMBL/GenBank/DDBJ whole genome shotgun (WGS) entry which is preliminary data.</text>
</comment>
<feature type="non-terminal residue" evidence="1">
    <location>
        <position position="63"/>
    </location>
</feature>
<accession>A0A9P5JX84</accession>
<dbReference type="OrthoDB" id="448455at2759"/>
<reference evidence="1" key="2">
    <citation type="journal article" date="2020" name="Nat. Commun.">
        <title>Large-scale genome sequencing of mycorrhizal fungi provides insights into the early evolution of symbiotic traits.</title>
        <authorList>
            <person name="Miyauchi S."/>
            <person name="Kiss E."/>
            <person name="Kuo A."/>
            <person name="Drula E."/>
            <person name="Kohler A."/>
            <person name="Sanchez-Garcia M."/>
            <person name="Morin E."/>
            <person name="Andreopoulos B."/>
            <person name="Barry K.W."/>
            <person name="Bonito G."/>
            <person name="Buee M."/>
            <person name="Carver A."/>
            <person name="Chen C."/>
            <person name="Cichocki N."/>
            <person name="Clum A."/>
            <person name="Culley D."/>
            <person name="Crous P.W."/>
            <person name="Fauchery L."/>
            <person name="Girlanda M."/>
            <person name="Hayes R.D."/>
            <person name="Keri Z."/>
            <person name="LaButti K."/>
            <person name="Lipzen A."/>
            <person name="Lombard V."/>
            <person name="Magnuson J."/>
            <person name="Maillard F."/>
            <person name="Murat C."/>
            <person name="Nolan M."/>
            <person name="Ohm R.A."/>
            <person name="Pangilinan J."/>
            <person name="Pereira M.F."/>
            <person name="Perotto S."/>
            <person name="Peter M."/>
            <person name="Pfister S."/>
            <person name="Riley R."/>
            <person name="Sitrit Y."/>
            <person name="Stielow J.B."/>
            <person name="Szollosi G."/>
            <person name="Zifcakova L."/>
            <person name="Stursova M."/>
            <person name="Spatafora J.W."/>
            <person name="Tedersoo L."/>
            <person name="Vaario L.M."/>
            <person name="Yamada A."/>
            <person name="Yan M."/>
            <person name="Wang P."/>
            <person name="Xu J."/>
            <person name="Bruns T."/>
            <person name="Baldrian P."/>
            <person name="Vilgalys R."/>
            <person name="Dunand C."/>
            <person name="Henrissat B."/>
            <person name="Grigoriev I.V."/>
            <person name="Hibbett D."/>
            <person name="Nagy L.G."/>
            <person name="Martin F.M."/>
        </authorList>
    </citation>
    <scope>NUCLEOTIDE SEQUENCE</scope>
    <source>
        <strain evidence="1">Prilba</strain>
    </source>
</reference>
<sequence length="63" mass="7246">SLHILSGNQLRETVHKWLSPPDPSTNHNIACDTHHKKTASWFFQGSIFHEWKSTGSLLWIHGK</sequence>
<proteinExistence type="predicted"/>
<organism evidence="1 2">
    <name type="scientific">Russula ochroleuca</name>
    <dbReference type="NCBI Taxonomy" id="152965"/>
    <lineage>
        <taxon>Eukaryota</taxon>
        <taxon>Fungi</taxon>
        <taxon>Dikarya</taxon>
        <taxon>Basidiomycota</taxon>
        <taxon>Agaricomycotina</taxon>
        <taxon>Agaricomycetes</taxon>
        <taxon>Russulales</taxon>
        <taxon>Russulaceae</taxon>
        <taxon>Russula</taxon>
    </lineage>
</organism>
<evidence type="ECO:0000313" key="1">
    <source>
        <dbReference type="EMBL" id="KAF8468562.1"/>
    </source>
</evidence>
<reference evidence="1" key="1">
    <citation type="submission" date="2019-10" db="EMBL/GenBank/DDBJ databases">
        <authorList>
            <consortium name="DOE Joint Genome Institute"/>
            <person name="Kuo A."/>
            <person name="Miyauchi S."/>
            <person name="Kiss E."/>
            <person name="Drula E."/>
            <person name="Kohler A."/>
            <person name="Sanchez-Garcia M."/>
            <person name="Andreopoulos B."/>
            <person name="Barry K.W."/>
            <person name="Bonito G."/>
            <person name="Buee M."/>
            <person name="Carver A."/>
            <person name="Chen C."/>
            <person name="Cichocki N."/>
            <person name="Clum A."/>
            <person name="Culley D."/>
            <person name="Crous P.W."/>
            <person name="Fauchery L."/>
            <person name="Girlanda M."/>
            <person name="Hayes R."/>
            <person name="Keri Z."/>
            <person name="LaButti K."/>
            <person name="Lipzen A."/>
            <person name="Lombard V."/>
            <person name="Magnuson J."/>
            <person name="Maillard F."/>
            <person name="Morin E."/>
            <person name="Murat C."/>
            <person name="Nolan M."/>
            <person name="Ohm R."/>
            <person name="Pangilinan J."/>
            <person name="Pereira M."/>
            <person name="Perotto S."/>
            <person name="Peter M."/>
            <person name="Riley R."/>
            <person name="Sitrit Y."/>
            <person name="Stielow B."/>
            <person name="Szollosi G."/>
            <person name="Zifcakova L."/>
            <person name="Stursova M."/>
            <person name="Spatafora J.W."/>
            <person name="Tedersoo L."/>
            <person name="Vaario L.-M."/>
            <person name="Yamada A."/>
            <person name="Yan M."/>
            <person name="Wang P."/>
            <person name="Xu J."/>
            <person name="Bruns T."/>
            <person name="Baldrian P."/>
            <person name="Vilgalys R."/>
            <person name="Henrissat B."/>
            <person name="Grigoriev I.V."/>
            <person name="Hibbett D."/>
            <person name="Nagy L.G."/>
            <person name="Martin F.M."/>
        </authorList>
    </citation>
    <scope>NUCLEOTIDE SEQUENCE</scope>
    <source>
        <strain evidence="1">Prilba</strain>
    </source>
</reference>
<name>A0A9P5JX84_9AGAM</name>
<protein>
    <submittedName>
        <fullName evidence="1">Uncharacterized protein</fullName>
    </submittedName>
</protein>
<dbReference type="Proteomes" id="UP000759537">
    <property type="component" value="Unassembled WGS sequence"/>
</dbReference>